<dbReference type="Proteomes" id="UP000037696">
    <property type="component" value="Unassembled WGS sequence"/>
</dbReference>
<evidence type="ECO:0000313" key="2">
    <source>
        <dbReference type="Proteomes" id="UP000037696"/>
    </source>
</evidence>
<protein>
    <submittedName>
        <fullName evidence="1">Uncharacterized protein</fullName>
    </submittedName>
</protein>
<sequence length="68" mass="7441">MEPYILMRPSVAIPLVQLYGRVGPVDPPPRVLRVLKPQLLMYPSMYVVVMYFPGEGANGLLSSIGPGV</sequence>
<proteinExistence type="predicted"/>
<keyword evidence="2" id="KW-1185">Reference proteome</keyword>
<dbReference type="AlphaFoldDB" id="A0A0M9WDK9"/>
<dbReference type="EMBL" id="LHQQ01000152">
    <property type="protein sequence ID" value="KOS40765.1"/>
    <property type="molecule type" value="Genomic_DNA"/>
</dbReference>
<evidence type="ECO:0000313" key="1">
    <source>
        <dbReference type="EMBL" id="KOS40765.1"/>
    </source>
</evidence>
<accession>A0A0M9WDK9</accession>
<comment type="caution">
    <text evidence="1">The sequence shown here is derived from an EMBL/GenBank/DDBJ whole genome shotgun (WGS) entry which is preliminary data.</text>
</comment>
<organism evidence="1 2">
    <name type="scientific">Penicillium nordicum</name>
    <dbReference type="NCBI Taxonomy" id="229535"/>
    <lineage>
        <taxon>Eukaryota</taxon>
        <taxon>Fungi</taxon>
        <taxon>Dikarya</taxon>
        <taxon>Ascomycota</taxon>
        <taxon>Pezizomycotina</taxon>
        <taxon>Eurotiomycetes</taxon>
        <taxon>Eurotiomycetidae</taxon>
        <taxon>Eurotiales</taxon>
        <taxon>Aspergillaceae</taxon>
        <taxon>Penicillium</taxon>
    </lineage>
</organism>
<reference evidence="1 2" key="1">
    <citation type="submission" date="2015-08" db="EMBL/GenBank/DDBJ databases">
        <title>Genome sequencing of Penicillium nordicum.</title>
        <authorList>
            <person name="Nguyen H.D."/>
            <person name="Seifert K.A."/>
        </authorList>
    </citation>
    <scope>NUCLEOTIDE SEQUENCE [LARGE SCALE GENOMIC DNA]</scope>
    <source>
        <strain evidence="1 2">DAOMC 185683</strain>
    </source>
</reference>
<gene>
    <name evidence="1" type="ORF">ACN38_g8365</name>
</gene>
<name>A0A0M9WDK9_9EURO</name>